<keyword evidence="2" id="KW-1185">Reference proteome</keyword>
<evidence type="ECO:0000313" key="2">
    <source>
        <dbReference type="Proteomes" id="UP000250086"/>
    </source>
</evidence>
<dbReference type="Proteomes" id="UP000250086">
    <property type="component" value="Unassembled WGS sequence"/>
</dbReference>
<dbReference type="RefSeq" id="WP_113746651.1">
    <property type="nucleotide sequence ID" value="NZ_UAPU01000007.1"/>
</dbReference>
<reference evidence="1 2" key="1">
    <citation type="submission" date="2018-06" db="EMBL/GenBank/DDBJ databases">
        <authorList>
            <consortium name="Pathogen Informatics"/>
            <person name="Doyle S."/>
        </authorList>
    </citation>
    <scope>NUCLEOTIDE SEQUENCE [LARGE SCALE GENOMIC DNA]</scope>
    <source>
        <strain evidence="1 2">NCTC13093</strain>
    </source>
</reference>
<accession>A0A2X0V467</accession>
<evidence type="ECO:0000313" key="1">
    <source>
        <dbReference type="EMBL" id="SPT69309.1"/>
    </source>
</evidence>
<organism evidence="1 2">
    <name type="scientific">Anaerobiospirillum thomasii</name>
    <dbReference type="NCBI Taxonomy" id="179995"/>
    <lineage>
        <taxon>Bacteria</taxon>
        <taxon>Pseudomonadati</taxon>
        <taxon>Pseudomonadota</taxon>
        <taxon>Gammaproteobacteria</taxon>
        <taxon>Aeromonadales</taxon>
        <taxon>Succinivibrionaceae</taxon>
        <taxon>Anaerobiospirillum</taxon>
    </lineage>
</organism>
<sequence length="132" mass="15378">MVDIEQLDKAYRMELLRQINTYVRESILQCPDKSLKNRYVRMLEDGRFFISITYLRDIDYTFFNSVSKEDNFEAEDIVCGYAIFEPIPGKGGQGVTTIAGFIYDLTKDRPESEQIRHCKIVMTKGSPFKAVW</sequence>
<dbReference type="EMBL" id="UAPV01000001">
    <property type="protein sequence ID" value="SPT69309.1"/>
    <property type="molecule type" value="Genomic_DNA"/>
</dbReference>
<proteinExistence type="predicted"/>
<name>A0A2X0V467_9GAMM</name>
<protein>
    <submittedName>
        <fullName evidence="1">Uncharacterized protein</fullName>
    </submittedName>
</protein>
<gene>
    <name evidence="1" type="ORF">NCTC13093_00676</name>
</gene>
<dbReference type="AlphaFoldDB" id="A0A2X0V467"/>